<reference evidence="3" key="1">
    <citation type="submission" date="2022-06" db="EMBL/GenBank/DDBJ databases">
        <authorList>
            <person name="Dietemann V."/>
            <person name="Ory F."/>
            <person name="Dainat B."/>
            <person name="Oberhansli S."/>
        </authorList>
    </citation>
    <scope>NUCLEOTIDE SEQUENCE</scope>
    <source>
        <strain evidence="3">Ena-SAMPLE-TAB-26-04-2022-14:26:32:270-5432</strain>
    </source>
</reference>
<dbReference type="InterPro" id="IPR002789">
    <property type="entry name" value="HerA_central"/>
</dbReference>
<comment type="caution">
    <text evidence="3">The sequence shown here is derived from an EMBL/GenBank/DDBJ whole genome shotgun (WGS) entry which is preliminary data.</text>
</comment>
<dbReference type="EMBL" id="CALYLO010000010">
    <property type="protein sequence ID" value="CAH8248456.1"/>
    <property type="molecule type" value="Genomic_DNA"/>
</dbReference>
<dbReference type="InterPro" id="IPR027417">
    <property type="entry name" value="P-loop_NTPase"/>
</dbReference>
<proteinExistence type="predicted"/>
<name>A0ABN8UBC6_9BACL</name>
<sequence>MGAIVLGVAGLTTYSVLHQQKVNREYRISYRYLRIIPHENIRGDKDSIMKLIHIFNELRRTNGERRRQGREWFRYWIHKSEQGKLEFYLGYPEDRKTGVHRALMNTYPDIEIKELQSDEIPLCWSQDFGGVYGGQFVLQRQGEESGYALQQYGEKTDLEDILSCLEAGAADSEAFLEVLFSPESHHELRKVVKKSLKRNDRPVINNEISLTDAKAWKAAFMGQKYTPKQATKGISKIEVDADEKGRIKTLQSRYTGRESVFSVIVRVMVKAPYANSIAQTAAAVVRQAYALDNGLHLQPDKKIERQMFTFAPIPKSKGIIMTGEEVAHLFRLPQGGHRIYQFIPHLKKGQRLLQKEELSQGISIGTMEHPLEKNREVKIPPEQFTRHFVLTGKSGGGKSSMLLEILDSVLQDFIINPDKSIGVTLFDPAQETIATILNRLRFYDEEMGKKVDWSKVHYFNFSNPNFVLPLNLMYKRNEHSIYEMTEEVVDLLTNDFSVAPQMERILRNALITLLSDNTQQNTVLGIIPLLTNTKILGRILPMIKDHLIRDFWMSQFEVLSKNLGQAISPLLNRLDPFTTNVNMRRMFGYPGLGLDIRRWMDEGHICLFDLKGISEQALKLTVGFTKNEYHRIAQTRGTGSKPHLIIEDEAHRTQFPVTEKIIAEDRKFGLSQGISTQNLEQLNPNLIKAMDIIGNIFTAKLGPTAAGMMSGMVNGHFDKKFLQELPERQIAVYTSSEVDGQKYTTTTTVTARPPFVYRPGHGGKWADYKDDKQMKEAFDFGLQKGEELMARDGVPVEKVDQVIQSYIKTGIMPEWREEKAGSHSVNNTKSEKSTNAPIKLRRASASNSEDLPAPAQSRSRWE</sequence>
<protein>
    <submittedName>
        <fullName evidence="3">DUF87 domain-containing protein</fullName>
    </submittedName>
</protein>
<evidence type="ECO:0000313" key="4">
    <source>
        <dbReference type="Proteomes" id="UP001154322"/>
    </source>
</evidence>
<feature type="compositionally biased region" description="Polar residues" evidence="1">
    <location>
        <begin position="823"/>
        <end position="836"/>
    </location>
</feature>
<evidence type="ECO:0000313" key="3">
    <source>
        <dbReference type="EMBL" id="CAH8248456.1"/>
    </source>
</evidence>
<dbReference type="Proteomes" id="UP001154322">
    <property type="component" value="Unassembled WGS sequence"/>
</dbReference>
<dbReference type="Gene3D" id="3.40.50.300">
    <property type="entry name" value="P-loop containing nucleotide triphosphate hydrolases"/>
    <property type="match status" value="2"/>
</dbReference>
<accession>A0ABN8UBC6</accession>
<dbReference type="PANTHER" id="PTHR42957:SF1">
    <property type="entry name" value="HELICASE MJ1565-RELATED"/>
    <property type="match status" value="1"/>
</dbReference>
<organism evidence="3 4">
    <name type="scientific">Paenibacillus melissococcoides</name>
    <dbReference type="NCBI Taxonomy" id="2912268"/>
    <lineage>
        <taxon>Bacteria</taxon>
        <taxon>Bacillati</taxon>
        <taxon>Bacillota</taxon>
        <taxon>Bacilli</taxon>
        <taxon>Bacillales</taxon>
        <taxon>Paenibacillaceae</taxon>
        <taxon>Paenibacillus</taxon>
    </lineage>
</organism>
<dbReference type="InterPro" id="IPR008571">
    <property type="entry name" value="HerA-like"/>
</dbReference>
<feature type="region of interest" description="Disordered" evidence="1">
    <location>
        <begin position="817"/>
        <end position="862"/>
    </location>
</feature>
<feature type="domain" description="Helicase HerA central" evidence="2">
    <location>
        <begin position="373"/>
        <end position="624"/>
    </location>
</feature>
<evidence type="ECO:0000256" key="1">
    <source>
        <dbReference type="SAM" id="MobiDB-lite"/>
    </source>
</evidence>
<gene>
    <name evidence="3" type="ORF">WJ0W_007124</name>
</gene>
<dbReference type="SUPFAM" id="SSF52540">
    <property type="entry name" value="P-loop containing nucleoside triphosphate hydrolases"/>
    <property type="match status" value="1"/>
</dbReference>
<dbReference type="PANTHER" id="PTHR42957">
    <property type="entry name" value="HELICASE MJ1565-RELATED"/>
    <property type="match status" value="1"/>
</dbReference>
<keyword evidence="4" id="KW-1185">Reference proteome</keyword>
<dbReference type="Pfam" id="PF01935">
    <property type="entry name" value="DUF87"/>
    <property type="match status" value="1"/>
</dbReference>
<dbReference type="RefSeq" id="WP_261948826.1">
    <property type="nucleotide sequence ID" value="NZ_CALYLO010000010.1"/>
</dbReference>
<evidence type="ECO:0000259" key="2">
    <source>
        <dbReference type="Pfam" id="PF01935"/>
    </source>
</evidence>